<evidence type="ECO:0000256" key="20">
    <source>
        <dbReference type="PIRNR" id="PIRNR000851"/>
    </source>
</evidence>
<comment type="caution">
    <text evidence="22">The sequence shown here is derived from an EMBL/GenBank/DDBJ whole genome shotgun (WGS) entry which is preliminary data.</text>
</comment>
<evidence type="ECO:0000256" key="15">
    <source>
        <dbReference type="ARBA" id="ARBA00023209"/>
    </source>
</evidence>
<feature type="transmembrane region" description="Helical" evidence="21">
    <location>
        <begin position="99"/>
        <end position="117"/>
    </location>
</feature>
<evidence type="ECO:0000256" key="10">
    <source>
        <dbReference type="ARBA" id="ARBA00022679"/>
    </source>
</evidence>
<evidence type="ECO:0000256" key="18">
    <source>
        <dbReference type="ARBA" id="ARBA00033321"/>
    </source>
</evidence>
<keyword evidence="10 20" id="KW-0808">Transferase</keyword>
<evidence type="ECO:0000313" key="23">
    <source>
        <dbReference type="Proteomes" id="UP001523003"/>
    </source>
</evidence>
<evidence type="ECO:0000256" key="19">
    <source>
        <dbReference type="ARBA" id="ARBA00037468"/>
    </source>
</evidence>
<dbReference type="Proteomes" id="UP001523003">
    <property type="component" value="Unassembled WGS sequence"/>
</dbReference>
<evidence type="ECO:0000256" key="2">
    <source>
        <dbReference type="ARBA" id="ARBA00001936"/>
    </source>
</evidence>
<keyword evidence="12 21" id="KW-1133">Transmembrane helix</keyword>
<dbReference type="NCBIfam" id="NF045884">
    <property type="entry name" value="PhCholSynAgro"/>
    <property type="match status" value="1"/>
</dbReference>
<keyword evidence="14 20" id="KW-0472">Membrane</keyword>
<keyword evidence="16 20" id="KW-0464">Manganese</keyword>
<dbReference type="EC" id="2.7.8.24" evidence="5 20"/>
<evidence type="ECO:0000256" key="6">
    <source>
        <dbReference type="ARBA" id="ARBA00015623"/>
    </source>
</evidence>
<gene>
    <name evidence="22" type="ORF">M4Z11_04595</name>
</gene>
<accession>A0ABT0P8T1</accession>
<evidence type="ECO:0000256" key="7">
    <source>
        <dbReference type="ARBA" id="ARBA00022475"/>
    </source>
</evidence>
<evidence type="ECO:0000256" key="9">
    <source>
        <dbReference type="ARBA" id="ARBA00022519"/>
    </source>
</evidence>
<dbReference type="InterPro" id="IPR026027">
    <property type="entry name" value="PcS"/>
</dbReference>
<dbReference type="PIRSF" id="PIRSF000851">
    <property type="entry name" value="PcS"/>
    <property type="match status" value="1"/>
</dbReference>
<feature type="transmembrane region" description="Helical" evidence="21">
    <location>
        <begin position="39"/>
        <end position="55"/>
    </location>
</feature>
<organism evidence="22 23">
    <name type="scientific">Bartonella bilalgolemii</name>
    <dbReference type="NCBI Taxonomy" id="2942911"/>
    <lineage>
        <taxon>Bacteria</taxon>
        <taxon>Pseudomonadati</taxon>
        <taxon>Pseudomonadota</taxon>
        <taxon>Alphaproteobacteria</taxon>
        <taxon>Hyphomicrobiales</taxon>
        <taxon>Bartonellaceae</taxon>
        <taxon>Bartonella</taxon>
    </lineage>
</organism>
<evidence type="ECO:0000256" key="5">
    <source>
        <dbReference type="ARBA" id="ARBA00013195"/>
    </source>
</evidence>
<keyword evidence="17 20" id="KW-1208">Phospholipid metabolism</keyword>
<sequence>MTVLQAKAFSVHLLTASGSFLAFLSLISASEKEWVSMFFWLGLAFFVDGIDGPIARKLDIKYILPAWSGEILDSIIDYITYILIPAFALYQSGFMNPRLSFISSAIIVISSAIYYANTGMKTKENFFKGFPVVWNMMIFMLFVVKPEEWVAFIIISLSAIVSFLPIYFIHPVRVIRLRMLNFSIFLIWCCFGIAAFFYQLNAPNWIKIGISISGLYIYCIGAVMQFFPKLGAKDNKK</sequence>
<comment type="subcellular location">
    <subcellularLocation>
        <location evidence="3 20">Cell inner membrane</location>
        <topology evidence="3 20">Multi-pass membrane protein</topology>
    </subcellularLocation>
</comment>
<evidence type="ECO:0000256" key="17">
    <source>
        <dbReference type="ARBA" id="ARBA00023264"/>
    </source>
</evidence>
<comment type="function">
    <text evidence="19 20">Condenses choline with CDP-diglyceride to produce phosphatidylcholine and CMP.</text>
</comment>
<keyword evidence="15 20" id="KW-0594">Phospholipid biosynthesis</keyword>
<feature type="transmembrane region" description="Helical" evidence="21">
    <location>
        <begin position="180"/>
        <end position="199"/>
    </location>
</feature>
<dbReference type="EMBL" id="JAMCOF010000006">
    <property type="protein sequence ID" value="MCL6229881.1"/>
    <property type="molecule type" value="Genomic_DNA"/>
</dbReference>
<evidence type="ECO:0000256" key="1">
    <source>
        <dbReference type="ARBA" id="ARBA00000958"/>
    </source>
</evidence>
<comment type="cofactor">
    <cofactor evidence="2 20">
        <name>Mn(2+)</name>
        <dbReference type="ChEBI" id="CHEBI:29035"/>
    </cofactor>
</comment>
<reference evidence="22 23" key="1">
    <citation type="submission" date="2022-05" db="EMBL/GenBank/DDBJ databases">
        <title>Description of the Bartonella bilalgolemii sp. nov. Isolated from Apodemus uralensis (Pallas 1811).</title>
        <authorList>
            <person name="Zgheib R."/>
            <person name="Celebi B."/>
        </authorList>
    </citation>
    <scope>NUCLEOTIDE SEQUENCE [LARGE SCALE GENOMIC DNA]</scope>
    <source>
        <strain evidence="22 23">G70</strain>
    </source>
</reference>
<evidence type="ECO:0000256" key="13">
    <source>
        <dbReference type="ARBA" id="ARBA00023098"/>
    </source>
</evidence>
<feature type="transmembrane region" description="Helical" evidence="21">
    <location>
        <begin position="126"/>
        <end position="143"/>
    </location>
</feature>
<evidence type="ECO:0000256" key="21">
    <source>
        <dbReference type="SAM" id="Phobius"/>
    </source>
</evidence>
<keyword evidence="8 20" id="KW-0444">Lipid biosynthesis</keyword>
<keyword evidence="9 20" id="KW-0997">Cell inner membrane</keyword>
<evidence type="ECO:0000256" key="3">
    <source>
        <dbReference type="ARBA" id="ARBA00004429"/>
    </source>
</evidence>
<keyword evidence="23" id="KW-1185">Reference proteome</keyword>
<evidence type="ECO:0000256" key="12">
    <source>
        <dbReference type="ARBA" id="ARBA00022989"/>
    </source>
</evidence>
<keyword evidence="11 21" id="KW-0812">Transmembrane</keyword>
<dbReference type="InterPro" id="IPR000462">
    <property type="entry name" value="CDP-OH_P_trans"/>
</dbReference>
<evidence type="ECO:0000256" key="14">
    <source>
        <dbReference type="ARBA" id="ARBA00023136"/>
    </source>
</evidence>
<feature type="transmembrane region" description="Helical" evidence="21">
    <location>
        <begin position="149"/>
        <end position="168"/>
    </location>
</feature>
<evidence type="ECO:0000313" key="22">
    <source>
        <dbReference type="EMBL" id="MCL6229881.1"/>
    </source>
</evidence>
<name>A0ABT0P8T1_9HYPH</name>
<protein>
    <recommendedName>
        <fullName evidence="6 20">Phosphatidylcholine synthase</fullName>
        <shortName evidence="20">PC synthase</shortName>
        <shortName evidence="20">PCS</shortName>
        <ecNumber evidence="5 20">2.7.8.24</ecNumber>
    </recommendedName>
    <alternativeName>
        <fullName evidence="18 20">CDP-diglyceride-choline O-phosphatidyltransferase</fullName>
    </alternativeName>
</protein>
<evidence type="ECO:0000256" key="11">
    <source>
        <dbReference type="ARBA" id="ARBA00022692"/>
    </source>
</evidence>
<comment type="catalytic activity">
    <reaction evidence="1 20">
        <text>a CDP-1,2-diacyl-sn-glycerol + choline = a 1,2-diacyl-sn-glycero-3-phosphocholine + CMP + H(+)</text>
        <dbReference type="Rhea" id="RHEA:14597"/>
        <dbReference type="ChEBI" id="CHEBI:15354"/>
        <dbReference type="ChEBI" id="CHEBI:15378"/>
        <dbReference type="ChEBI" id="CHEBI:57643"/>
        <dbReference type="ChEBI" id="CHEBI:58332"/>
        <dbReference type="ChEBI" id="CHEBI:60377"/>
        <dbReference type="EC" id="2.7.8.24"/>
    </reaction>
</comment>
<evidence type="ECO:0000256" key="8">
    <source>
        <dbReference type="ARBA" id="ARBA00022516"/>
    </source>
</evidence>
<proteinExistence type="inferred from homology"/>
<comment type="similarity">
    <text evidence="4 20">Belongs to the CDP-alcohol phosphatidyltransferase class-I family.</text>
</comment>
<evidence type="ECO:0000256" key="16">
    <source>
        <dbReference type="ARBA" id="ARBA00023211"/>
    </source>
</evidence>
<dbReference type="RefSeq" id="WP_249677027.1">
    <property type="nucleotide sequence ID" value="NZ_JAMCOF010000006.1"/>
</dbReference>
<dbReference type="InterPro" id="IPR043130">
    <property type="entry name" value="CDP-OH_PTrfase_TM_dom"/>
</dbReference>
<feature type="transmembrane region" description="Helical" evidence="21">
    <location>
        <begin position="205"/>
        <end position="227"/>
    </location>
</feature>
<evidence type="ECO:0000256" key="4">
    <source>
        <dbReference type="ARBA" id="ARBA00010441"/>
    </source>
</evidence>
<keyword evidence="7 20" id="KW-1003">Cell membrane</keyword>
<keyword evidence="13 20" id="KW-0443">Lipid metabolism</keyword>
<dbReference type="Gene3D" id="1.20.120.1760">
    <property type="match status" value="1"/>
</dbReference>
<dbReference type="Pfam" id="PF01066">
    <property type="entry name" value="CDP-OH_P_transf"/>
    <property type="match status" value="1"/>
</dbReference>